<dbReference type="SUPFAM" id="SSF57756">
    <property type="entry name" value="Retrovirus zinc finger-like domains"/>
    <property type="match status" value="1"/>
</dbReference>
<keyword evidence="5" id="KW-1185">Reference proteome</keyword>
<accession>A0A9D4DLZ7</accession>
<keyword evidence="1" id="KW-0479">Metal-binding</keyword>
<evidence type="ECO:0000313" key="4">
    <source>
        <dbReference type="EMBL" id="KAH3751186.1"/>
    </source>
</evidence>
<dbReference type="InterPro" id="IPR036875">
    <property type="entry name" value="Znf_CCHC_sf"/>
</dbReference>
<keyword evidence="1" id="KW-0862">Zinc</keyword>
<evidence type="ECO:0000256" key="1">
    <source>
        <dbReference type="PROSITE-ProRule" id="PRU00047"/>
    </source>
</evidence>
<feature type="compositionally biased region" description="Low complexity" evidence="2">
    <location>
        <begin position="31"/>
        <end position="49"/>
    </location>
</feature>
<dbReference type="Gene3D" id="4.10.60.10">
    <property type="entry name" value="Zinc finger, CCHC-type"/>
    <property type="match status" value="1"/>
</dbReference>
<dbReference type="PROSITE" id="PS50158">
    <property type="entry name" value="ZF_CCHC"/>
    <property type="match status" value="1"/>
</dbReference>
<organism evidence="4 5">
    <name type="scientific">Dreissena polymorpha</name>
    <name type="common">Zebra mussel</name>
    <name type="synonym">Mytilus polymorpha</name>
    <dbReference type="NCBI Taxonomy" id="45954"/>
    <lineage>
        <taxon>Eukaryota</taxon>
        <taxon>Metazoa</taxon>
        <taxon>Spiralia</taxon>
        <taxon>Lophotrochozoa</taxon>
        <taxon>Mollusca</taxon>
        <taxon>Bivalvia</taxon>
        <taxon>Autobranchia</taxon>
        <taxon>Heteroconchia</taxon>
        <taxon>Euheterodonta</taxon>
        <taxon>Imparidentia</taxon>
        <taxon>Neoheterodontei</taxon>
        <taxon>Myida</taxon>
        <taxon>Dreissenoidea</taxon>
        <taxon>Dreissenidae</taxon>
        <taxon>Dreissena</taxon>
    </lineage>
</organism>
<dbReference type="Pfam" id="PF00098">
    <property type="entry name" value="zf-CCHC"/>
    <property type="match status" value="1"/>
</dbReference>
<evidence type="ECO:0000313" key="5">
    <source>
        <dbReference type="Proteomes" id="UP000828390"/>
    </source>
</evidence>
<feature type="region of interest" description="Disordered" evidence="2">
    <location>
        <begin position="31"/>
        <end position="50"/>
    </location>
</feature>
<evidence type="ECO:0000256" key="2">
    <source>
        <dbReference type="SAM" id="MobiDB-lite"/>
    </source>
</evidence>
<comment type="caution">
    <text evidence="4">The sequence shown here is derived from an EMBL/GenBank/DDBJ whole genome shotgun (WGS) entry which is preliminary data.</text>
</comment>
<dbReference type="AlphaFoldDB" id="A0A9D4DLZ7"/>
<gene>
    <name evidence="4" type="ORF">DPMN_185735</name>
</gene>
<protein>
    <recommendedName>
        <fullName evidence="3">CCHC-type domain-containing protein</fullName>
    </recommendedName>
</protein>
<name>A0A9D4DLZ7_DREPO</name>
<evidence type="ECO:0000259" key="3">
    <source>
        <dbReference type="PROSITE" id="PS50158"/>
    </source>
</evidence>
<dbReference type="GO" id="GO:0003676">
    <property type="term" value="F:nucleic acid binding"/>
    <property type="evidence" value="ECO:0007669"/>
    <property type="project" value="InterPro"/>
</dbReference>
<dbReference type="GO" id="GO:0008270">
    <property type="term" value="F:zinc ion binding"/>
    <property type="evidence" value="ECO:0007669"/>
    <property type="project" value="UniProtKB-KW"/>
</dbReference>
<proteinExistence type="predicted"/>
<reference evidence="4" key="1">
    <citation type="journal article" date="2019" name="bioRxiv">
        <title>The Genome of the Zebra Mussel, Dreissena polymorpha: A Resource for Invasive Species Research.</title>
        <authorList>
            <person name="McCartney M.A."/>
            <person name="Auch B."/>
            <person name="Kono T."/>
            <person name="Mallez S."/>
            <person name="Zhang Y."/>
            <person name="Obille A."/>
            <person name="Becker A."/>
            <person name="Abrahante J.E."/>
            <person name="Garbe J."/>
            <person name="Badalamenti J.P."/>
            <person name="Herman A."/>
            <person name="Mangelson H."/>
            <person name="Liachko I."/>
            <person name="Sullivan S."/>
            <person name="Sone E.D."/>
            <person name="Koren S."/>
            <person name="Silverstein K.A.T."/>
            <person name="Beckman K.B."/>
            <person name="Gohl D.M."/>
        </authorList>
    </citation>
    <scope>NUCLEOTIDE SEQUENCE</scope>
    <source>
        <strain evidence="4">Duluth1</strain>
        <tissue evidence="4">Whole animal</tissue>
    </source>
</reference>
<keyword evidence="1" id="KW-0863">Zinc-finger</keyword>
<dbReference type="Proteomes" id="UP000828390">
    <property type="component" value="Unassembled WGS sequence"/>
</dbReference>
<dbReference type="EMBL" id="JAIWYP010000010">
    <property type="protein sequence ID" value="KAH3751186.1"/>
    <property type="molecule type" value="Genomic_DNA"/>
</dbReference>
<sequence length="94" mass="10548">MASQNRLVKRSVKLEEKMDLLMDKLGQLLARPIRSSSPSSSRTRSPARNARCDRCNEIGHMARDCPNQAPDNVGDTHKRGRKVSFIDLKVKGSE</sequence>
<dbReference type="SMART" id="SM00343">
    <property type="entry name" value="ZnF_C2HC"/>
    <property type="match status" value="1"/>
</dbReference>
<feature type="domain" description="CCHC-type" evidence="3">
    <location>
        <begin position="51"/>
        <end position="67"/>
    </location>
</feature>
<reference evidence="4" key="2">
    <citation type="submission" date="2020-11" db="EMBL/GenBank/DDBJ databases">
        <authorList>
            <person name="McCartney M.A."/>
            <person name="Auch B."/>
            <person name="Kono T."/>
            <person name="Mallez S."/>
            <person name="Becker A."/>
            <person name="Gohl D.M."/>
            <person name="Silverstein K.A.T."/>
            <person name="Koren S."/>
            <person name="Bechman K.B."/>
            <person name="Herman A."/>
            <person name="Abrahante J.E."/>
            <person name="Garbe J."/>
        </authorList>
    </citation>
    <scope>NUCLEOTIDE SEQUENCE</scope>
    <source>
        <strain evidence="4">Duluth1</strain>
        <tissue evidence="4">Whole animal</tissue>
    </source>
</reference>
<dbReference type="InterPro" id="IPR001878">
    <property type="entry name" value="Znf_CCHC"/>
</dbReference>